<feature type="region of interest" description="Disordered" evidence="1">
    <location>
        <begin position="433"/>
        <end position="454"/>
    </location>
</feature>
<dbReference type="Proteomes" id="UP001215598">
    <property type="component" value="Unassembled WGS sequence"/>
</dbReference>
<protein>
    <submittedName>
        <fullName evidence="2">Uncharacterized protein</fullName>
    </submittedName>
</protein>
<organism evidence="2 3">
    <name type="scientific">Mycena metata</name>
    <dbReference type="NCBI Taxonomy" id="1033252"/>
    <lineage>
        <taxon>Eukaryota</taxon>
        <taxon>Fungi</taxon>
        <taxon>Dikarya</taxon>
        <taxon>Basidiomycota</taxon>
        <taxon>Agaricomycotina</taxon>
        <taxon>Agaricomycetes</taxon>
        <taxon>Agaricomycetidae</taxon>
        <taxon>Agaricales</taxon>
        <taxon>Marasmiineae</taxon>
        <taxon>Mycenaceae</taxon>
        <taxon>Mycena</taxon>
    </lineage>
</organism>
<dbReference type="AlphaFoldDB" id="A0AAD7J593"/>
<evidence type="ECO:0000256" key="1">
    <source>
        <dbReference type="SAM" id="MobiDB-lite"/>
    </source>
</evidence>
<keyword evidence="3" id="KW-1185">Reference proteome</keyword>
<dbReference type="SUPFAM" id="SSF52047">
    <property type="entry name" value="RNI-like"/>
    <property type="match status" value="1"/>
</dbReference>
<name>A0AAD7J593_9AGAR</name>
<dbReference type="EMBL" id="JARKIB010000048">
    <property type="protein sequence ID" value="KAJ7755882.1"/>
    <property type="molecule type" value="Genomic_DNA"/>
</dbReference>
<comment type="caution">
    <text evidence="2">The sequence shown here is derived from an EMBL/GenBank/DDBJ whole genome shotgun (WGS) entry which is preliminary data.</text>
</comment>
<reference evidence="2" key="1">
    <citation type="submission" date="2023-03" db="EMBL/GenBank/DDBJ databases">
        <title>Massive genome expansion in bonnet fungi (Mycena s.s.) driven by repeated elements and novel gene families across ecological guilds.</title>
        <authorList>
            <consortium name="Lawrence Berkeley National Laboratory"/>
            <person name="Harder C.B."/>
            <person name="Miyauchi S."/>
            <person name="Viragh M."/>
            <person name="Kuo A."/>
            <person name="Thoen E."/>
            <person name="Andreopoulos B."/>
            <person name="Lu D."/>
            <person name="Skrede I."/>
            <person name="Drula E."/>
            <person name="Henrissat B."/>
            <person name="Morin E."/>
            <person name="Kohler A."/>
            <person name="Barry K."/>
            <person name="LaButti K."/>
            <person name="Morin E."/>
            <person name="Salamov A."/>
            <person name="Lipzen A."/>
            <person name="Mereny Z."/>
            <person name="Hegedus B."/>
            <person name="Baldrian P."/>
            <person name="Stursova M."/>
            <person name="Weitz H."/>
            <person name="Taylor A."/>
            <person name="Grigoriev I.V."/>
            <person name="Nagy L.G."/>
            <person name="Martin F."/>
            <person name="Kauserud H."/>
        </authorList>
    </citation>
    <scope>NUCLEOTIDE SEQUENCE</scope>
    <source>
        <strain evidence="2">CBHHK182m</strain>
    </source>
</reference>
<sequence>MSTNRLRTRLAAFDASIAEHQVALEMLQRGRATVAAELSSKATFSVVTLPVEITTAIFTLCLPSIEELHEHNIRRRDGSAMPPTLGHTDLPTAAHCMRSAIRRYADRLEELDFKTTASSLDIEFMDLDRIHFPLLRRAVLANNDPDRGLWMACKVFGNAPRLCEVGVYPIAWPSSFTFPWPQLTKYEGPISNVGLFSLATNLIEMRCDAVGGIYDKTKTVVLVHLRSLTLSGPSVRITCVLLQLTLPALVSLRISGSVYPGALASCLERSAPLLQTLSLALSHAEGEDGSGRWKPSLASVAATLENLELHSPSHEFLSDVLHLPAHEDFSLPCLKTLSVFNSPAVNYKELIAFLHRRTTSTKLARLQSLRLVYRPGVLLGEDVEFNLRHFDAGRRRWRLNATDHMRRLASGAMDIHIGSEKTTLVSLDNRATFDAQPEEYDSADESAGEESYEE</sequence>
<evidence type="ECO:0000313" key="2">
    <source>
        <dbReference type="EMBL" id="KAJ7755882.1"/>
    </source>
</evidence>
<gene>
    <name evidence="2" type="ORF">B0H16DRAFT_1722039</name>
</gene>
<accession>A0AAD7J593</accession>
<proteinExistence type="predicted"/>
<feature type="compositionally biased region" description="Acidic residues" evidence="1">
    <location>
        <begin position="436"/>
        <end position="454"/>
    </location>
</feature>
<evidence type="ECO:0000313" key="3">
    <source>
        <dbReference type="Proteomes" id="UP001215598"/>
    </source>
</evidence>